<gene>
    <name evidence="2" type="primary">BPM1</name>
    <name evidence="2" type="ORF">SNEC2469_LOCUS29508</name>
</gene>
<dbReference type="AlphaFoldDB" id="A0A813B5K9"/>
<feature type="domain" description="BTB" evidence="1">
    <location>
        <begin position="164"/>
        <end position="231"/>
    </location>
</feature>
<dbReference type="InterPro" id="IPR011333">
    <property type="entry name" value="SKP1/BTB/POZ_sf"/>
</dbReference>
<dbReference type="PANTHER" id="PTHR24413">
    <property type="entry name" value="SPECKLE-TYPE POZ PROTEIN"/>
    <property type="match status" value="1"/>
</dbReference>
<dbReference type="Gene3D" id="3.30.710.10">
    <property type="entry name" value="Potassium Channel Kv1.1, Chain A"/>
    <property type="match status" value="1"/>
</dbReference>
<comment type="caution">
    <text evidence="2">The sequence shown here is derived from an EMBL/GenBank/DDBJ whole genome shotgun (WGS) entry which is preliminary data.</text>
</comment>
<proteinExistence type="predicted"/>
<dbReference type="SMART" id="SM00225">
    <property type="entry name" value="BTB"/>
    <property type="match status" value="1"/>
</dbReference>
<name>A0A813B5K9_9DINO</name>
<keyword evidence="3" id="KW-1185">Reference proteome</keyword>
<sequence length="367" mass="41616">MSWLRTALSQECGSYVTSPDFFVDRYKFEVIYSPLGNRIEDYTDEPKFGSLAIRSYPPNPATPLAFRYSILVQRRDGSFVQWDVIRHGTSVEVYGPDVHVKGSAPSAIGIFEWVSDDTLTLKFVLEVRPLGTQVTEFPFKESVDVPEPSLHRDMETLLEEASSSDVRFSVQGEDIRAHSQVLCARSEVLRKQLSSGMQESMSKVVMVEDCNVATFKSFLKFLYTDNLPTIQDLATEQASQAEKEVGSRHPSQMEALWAVSHKYQVLRLQRWCEAQLCKQLSAEQVCSVLRQAHIFEATQLEKACLSYIRDNLAEVLKLQAYTDLNSKWPEIALKLQLFSTGVPETEAATILQARKLRRLEDGTEKTL</sequence>
<evidence type="ECO:0000313" key="2">
    <source>
        <dbReference type="EMBL" id="CAE7889453.1"/>
    </source>
</evidence>
<accession>A0A813B5K9</accession>
<dbReference type="OrthoDB" id="426066at2759"/>
<dbReference type="InterPro" id="IPR000210">
    <property type="entry name" value="BTB/POZ_dom"/>
</dbReference>
<evidence type="ECO:0000259" key="1">
    <source>
        <dbReference type="PROSITE" id="PS50097"/>
    </source>
</evidence>
<reference evidence="2" key="1">
    <citation type="submission" date="2021-02" db="EMBL/GenBank/DDBJ databases">
        <authorList>
            <person name="Dougan E. K."/>
            <person name="Rhodes N."/>
            <person name="Thang M."/>
            <person name="Chan C."/>
        </authorList>
    </citation>
    <scope>NUCLEOTIDE SEQUENCE</scope>
</reference>
<dbReference type="Pfam" id="PF00651">
    <property type="entry name" value="BTB"/>
    <property type="match status" value="1"/>
</dbReference>
<dbReference type="PROSITE" id="PS50097">
    <property type="entry name" value="BTB"/>
    <property type="match status" value="1"/>
</dbReference>
<dbReference type="EMBL" id="CAJNJA010066519">
    <property type="protein sequence ID" value="CAE7889453.1"/>
    <property type="molecule type" value="Genomic_DNA"/>
</dbReference>
<organism evidence="2 3">
    <name type="scientific">Symbiodinium necroappetens</name>
    <dbReference type="NCBI Taxonomy" id="1628268"/>
    <lineage>
        <taxon>Eukaryota</taxon>
        <taxon>Sar</taxon>
        <taxon>Alveolata</taxon>
        <taxon>Dinophyceae</taxon>
        <taxon>Suessiales</taxon>
        <taxon>Symbiodiniaceae</taxon>
        <taxon>Symbiodinium</taxon>
    </lineage>
</organism>
<dbReference type="SUPFAM" id="SSF54695">
    <property type="entry name" value="POZ domain"/>
    <property type="match status" value="1"/>
</dbReference>
<dbReference type="Proteomes" id="UP000601435">
    <property type="component" value="Unassembled WGS sequence"/>
</dbReference>
<evidence type="ECO:0000313" key="3">
    <source>
        <dbReference type="Proteomes" id="UP000601435"/>
    </source>
</evidence>
<protein>
    <submittedName>
        <fullName evidence="2">BPM1 protein</fullName>
    </submittedName>
</protein>